<organism evidence="1 2">
    <name type="scientific">Nocardia wallacei</name>
    <dbReference type="NCBI Taxonomy" id="480035"/>
    <lineage>
        <taxon>Bacteria</taxon>
        <taxon>Bacillati</taxon>
        <taxon>Actinomycetota</taxon>
        <taxon>Actinomycetes</taxon>
        <taxon>Mycobacteriales</taxon>
        <taxon>Nocardiaceae</taxon>
        <taxon>Nocardia</taxon>
    </lineage>
</organism>
<evidence type="ECO:0000313" key="1">
    <source>
        <dbReference type="EMBL" id="BCK58832.1"/>
    </source>
</evidence>
<evidence type="ECO:0008006" key="3">
    <source>
        <dbReference type="Google" id="ProtNLM"/>
    </source>
</evidence>
<dbReference type="RefSeq" id="WP_187685509.1">
    <property type="nucleotide sequence ID" value="NZ_AP023396.1"/>
</dbReference>
<dbReference type="GeneID" id="80350984"/>
<evidence type="ECO:0000313" key="2">
    <source>
        <dbReference type="Proteomes" id="UP000516173"/>
    </source>
</evidence>
<keyword evidence="2" id="KW-1185">Reference proteome</keyword>
<reference evidence="1 2" key="1">
    <citation type="submission" date="2020-08" db="EMBL/GenBank/DDBJ databases">
        <title>Genome Sequencing of Nocardia wallacei strain FMUON74 and assembly.</title>
        <authorList>
            <person name="Toyokawa M."/>
            <person name="Uesaka K."/>
        </authorList>
    </citation>
    <scope>NUCLEOTIDE SEQUENCE [LARGE SCALE GENOMIC DNA]</scope>
    <source>
        <strain evidence="1 2">FMUON74</strain>
    </source>
</reference>
<dbReference type="SUPFAM" id="SSF50104">
    <property type="entry name" value="Translation proteins SH3-like domain"/>
    <property type="match status" value="1"/>
</dbReference>
<name>A0A7G1KUT2_9NOCA</name>
<dbReference type="EMBL" id="AP023396">
    <property type="protein sequence ID" value="BCK58832.1"/>
    <property type="molecule type" value="Genomic_DNA"/>
</dbReference>
<protein>
    <recommendedName>
        <fullName evidence="3">KOW domain-containing protein</fullName>
    </recommendedName>
</protein>
<dbReference type="Gene3D" id="2.30.30.30">
    <property type="match status" value="1"/>
</dbReference>
<dbReference type="InterPro" id="IPR008991">
    <property type="entry name" value="Translation_prot_SH3-like_sf"/>
</dbReference>
<gene>
    <name evidence="1" type="ORF">NWFMUON74_66040</name>
</gene>
<dbReference type="Proteomes" id="UP000516173">
    <property type="component" value="Chromosome"/>
</dbReference>
<dbReference type="InterPro" id="IPR014722">
    <property type="entry name" value="Rib_uL2_dom2"/>
</dbReference>
<dbReference type="AlphaFoldDB" id="A0A7G1KUT2"/>
<accession>A0A7G1KUT2</accession>
<sequence>MAAEFTPGDVVFVPSGPFQGICGVVREVDHGREELHLDIPVRGGRHNALVRFDEVELDLAPDP</sequence>
<proteinExistence type="predicted"/>
<dbReference type="KEGG" id="nwl:NWFMUON74_66040"/>